<name>A0A5N6LTY7_9ASTR</name>
<dbReference type="GO" id="GO:0003676">
    <property type="term" value="F:nucleic acid binding"/>
    <property type="evidence" value="ECO:0007669"/>
    <property type="project" value="InterPro"/>
</dbReference>
<evidence type="ECO:0000259" key="2">
    <source>
        <dbReference type="PROSITE" id="PS50158"/>
    </source>
</evidence>
<feature type="domain" description="CCHC-type" evidence="2">
    <location>
        <begin position="42"/>
        <end position="55"/>
    </location>
</feature>
<dbReference type="Pfam" id="PF13976">
    <property type="entry name" value="gag_pre-integrs"/>
    <property type="match status" value="1"/>
</dbReference>
<evidence type="ECO:0000313" key="4">
    <source>
        <dbReference type="Proteomes" id="UP000326396"/>
    </source>
</evidence>
<dbReference type="Proteomes" id="UP000326396">
    <property type="component" value="Linkage Group LG8"/>
</dbReference>
<dbReference type="OrthoDB" id="1000085at2759"/>
<protein>
    <recommendedName>
        <fullName evidence="2">CCHC-type domain-containing protein</fullName>
    </recommendedName>
</protein>
<comment type="caution">
    <text evidence="3">The sequence shown here is derived from an EMBL/GenBank/DDBJ whole genome shotgun (WGS) entry which is preliminary data.</text>
</comment>
<dbReference type="InterPro" id="IPR001878">
    <property type="entry name" value="Znf_CCHC"/>
</dbReference>
<dbReference type="GO" id="GO:0008270">
    <property type="term" value="F:zinc ion binding"/>
    <property type="evidence" value="ECO:0007669"/>
    <property type="project" value="UniProtKB-KW"/>
</dbReference>
<proteinExistence type="predicted"/>
<reference evidence="3 4" key="1">
    <citation type="submission" date="2019-05" db="EMBL/GenBank/DDBJ databases">
        <title>Mikania micrantha, genome provides insights into the molecular mechanism of rapid growth.</title>
        <authorList>
            <person name="Liu B."/>
        </authorList>
    </citation>
    <scope>NUCLEOTIDE SEQUENCE [LARGE SCALE GENOMIC DNA]</scope>
    <source>
        <strain evidence="3">NLD-2019</strain>
        <tissue evidence="3">Leaf</tissue>
    </source>
</reference>
<dbReference type="Gene3D" id="4.10.60.10">
    <property type="entry name" value="Zinc finger, CCHC-type"/>
    <property type="match status" value="1"/>
</dbReference>
<evidence type="ECO:0000313" key="3">
    <source>
        <dbReference type="EMBL" id="KAD2804960.1"/>
    </source>
</evidence>
<keyword evidence="1" id="KW-0479">Metal-binding</keyword>
<keyword evidence="1" id="KW-0862">Zinc</keyword>
<dbReference type="SUPFAM" id="SSF57756">
    <property type="entry name" value="Retrovirus zinc finger-like domains"/>
    <property type="match status" value="1"/>
</dbReference>
<dbReference type="AlphaFoldDB" id="A0A5N6LTY7"/>
<gene>
    <name evidence="3" type="ORF">E3N88_38337</name>
</gene>
<dbReference type="PROSITE" id="PS50158">
    <property type="entry name" value="ZF_CCHC"/>
    <property type="match status" value="1"/>
</dbReference>
<dbReference type="InterPro" id="IPR025724">
    <property type="entry name" value="GAG-pre-integrase_dom"/>
</dbReference>
<organism evidence="3 4">
    <name type="scientific">Mikania micrantha</name>
    <name type="common">bitter vine</name>
    <dbReference type="NCBI Taxonomy" id="192012"/>
    <lineage>
        <taxon>Eukaryota</taxon>
        <taxon>Viridiplantae</taxon>
        <taxon>Streptophyta</taxon>
        <taxon>Embryophyta</taxon>
        <taxon>Tracheophyta</taxon>
        <taxon>Spermatophyta</taxon>
        <taxon>Magnoliopsida</taxon>
        <taxon>eudicotyledons</taxon>
        <taxon>Gunneridae</taxon>
        <taxon>Pentapetalae</taxon>
        <taxon>asterids</taxon>
        <taxon>campanulids</taxon>
        <taxon>Asterales</taxon>
        <taxon>Asteraceae</taxon>
        <taxon>Asteroideae</taxon>
        <taxon>Heliantheae alliance</taxon>
        <taxon>Eupatorieae</taxon>
        <taxon>Mikania</taxon>
    </lineage>
</organism>
<evidence type="ECO:0000256" key="1">
    <source>
        <dbReference type="PROSITE-ProRule" id="PRU00047"/>
    </source>
</evidence>
<dbReference type="EMBL" id="SZYD01000018">
    <property type="protein sequence ID" value="KAD2804960.1"/>
    <property type="molecule type" value="Genomic_DNA"/>
</dbReference>
<keyword evidence="1" id="KW-0863">Zinc-finger</keyword>
<accession>A0A5N6LTY7</accession>
<dbReference type="InterPro" id="IPR036875">
    <property type="entry name" value="Znf_CCHC_sf"/>
</dbReference>
<dbReference type="Pfam" id="PF00098">
    <property type="entry name" value="zf-CCHC"/>
    <property type="match status" value="1"/>
</dbReference>
<sequence length="174" mass="19861">MASFLVLPKITFGRVQGRLSGRCGRVRGGGRSFGRGKRSVQCYNCNRFGHYRSECQPEPQANAVVEQDDDEDECRLFMAHCDTKVWFIGRKMGAALFMNKEDSMLWHCRYGHLHEQALQQLSKEFMVTGLSSIGSIQQCEGCIFGKQTRRLFPTRTWCSSYPLQLVHEDLVGPM</sequence>
<keyword evidence="4" id="KW-1185">Reference proteome</keyword>